<dbReference type="OMA" id="RAMNIHQ"/>
<dbReference type="GeneID" id="18831675"/>
<sequence>MATVPLDLAPTPGFCVKSAAGPGSQKVFVNICYDKNVPPPPPADEATIKRAMNIHQDDDDDDGNYYLPVVVSQPRQDRDKAGNLALVIDCVYNSTLRSRTLREPDFKIFLVELALQRIEAQTSLVLSRQIGTPNIVAKGKLEPRRVWVPASVGKTDGSGAKNASIGIAGTQPLPRGVVKTPQRPMWTWKKEAEGQILIMVVVPQETPHEAICSSTLDVEPRRLILHIPGSAKTPTLDLDVDLNKSDAEIVASAPENTAAIGIYGMSEGGDLKEPDNTLLLKRQRKFEVDMASAEWKVAEGLLVISV</sequence>
<evidence type="ECO:0000259" key="2">
    <source>
        <dbReference type="Pfam" id="PF08190"/>
    </source>
</evidence>
<dbReference type="InterPro" id="IPR050734">
    <property type="entry name" value="PIH1/Kintoun_subfamily"/>
</dbReference>
<dbReference type="PANTHER" id="PTHR22997">
    <property type="entry name" value="PIH1 DOMAIN-CONTAINING PROTEIN 1"/>
    <property type="match status" value="1"/>
</dbReference>
<dbReference type="GO" id="GO:1990904">
    <property type="term" value="C:ribonucleoprotein complex"/>
    <property type="evidence" value="ECO:0007669"/>
    <property type="project" value="TreeGrafter"/>
</dbReference>
<dbReference type="HOGENOM" id="CLU_050239_0_0_1"/>
<evidence type="ECO:0000313" key="4">
    <source>
        <dbReference type="Proteomes" id="UP000008493"/>
    </source>
</evidence>
<dbReference type="GO" id="GO:0005737">
    <property type="term" value="C:cytoplasm"/>
    <property type="evidence" value="ECO:0007669"/>
    <property type="project" value="TreeGrafter"/>
</dbReference>
<dbReference type="GO" id="GO:0000492">
    <property type="term" value="P:box C/D snoRNP assembly"/>
    <property type="evidence" value="ECO:0007669"/>
    <property type="project" value="TreeGrafter"/>
</dbReference>
<reference evidence="4" key="1">
    <citation type="journal article" date="2012" name="Proc. Natl. Acad. Sci. U.S.A.">
        <title>Genome sequence of the button mushroom Agaricus bisporus reveals mechanisms governing adaptation to a humic-rich ecological niche.</title>
        <authorList>
            <person name="Morin E."/>
            <person name="Kohler A."/>
            <person name="Baker A.R."/>
            <person name="Foulongne-Oriol M."/>
            <person name="Lombard V."/>
            <person name="Nagy L.G."/>
            <person name="Ohm R.A."/>
            <person name="Patyshakuliyeva A."/>
            <person name="Brun A."/>
            <person name="Aerts A.L."/>
            <person name="Bailey A.M."/>
            <person name="Billette C."/>
            <person name="Coutinho P.M."/>
            <person name="Deakin G."/>
            <person name="Doddapaneni H."/>
            <person name="Floudas D."/>
            <person name="Grimwood J."/>
            <person name="Hilden K."/>
            <person name="Kuees U."/>
            <person name="LaButti K.M."/>
            <person name="Lapidus A."/>
            <person name="Lindquist E.A."/>
            <person name="Lucas S.M."/>
            <person name="Murat C."/>
            <person name="Riley R.W."/>
            <person name="Salamov A.A."/>
            <person name="Schmutz J."/>
            <person name="Subramanian V."/>
            <person name="Woesten H.A.B."/>
            <person name="Xu J."/>
            <person name="Eastwood D.C."/>
            <person name="Foster G.D."/>
            <person name="Sonnenberg A.S."/>
            <person name="Cullen D."/>
            <person name="de Vries R.P."/>
            <person name="Lundell T."/>
            <person name="Hibbett D.S."/>
            <person name="Henrissat B."/>
            <person name="Burton K.S."/>
            <person name="Kerrigan R.W."/>
            <person name="Challen M.P."/>
            <person name="Grigoriev I.V."/>
            <person name="Martin F."/>
        </authorList>
    </citation>
    <scope>NUCLEOTIDE SEQUENCE [LARGE SCALE GENOMIC DNA]</scope>
    <source>
        <strain evidence="4">JB137-S8 / ATCC MYA-4627 / FGSC 10392</strain>
    </source>
</reference>
<dbReference type="AlphaFoldDB" id="K5WWE1"/>
<dbReference type="OrthoDB" id="5135119at2759"/>
<dbReference type="Pfam" id="PF08190">
    <property type="entry name" value="PIH1"/>
    <property type="match status" value="1"/>
</dbReference>
<accession>K5WWE1</accession>
<comment type="similarity">
    <text evidence="1">Belongs to the PIH1 family.</text>
</comment>
<organism evidence="3 4">
    <name type="scientific">Agaricus bisporus var. burnettii (strain JB137-S8 / ATCC MYA-4627 / FGSC 10392)</name>
    <name type="common">White button mushroom</name>
    <dbReference type="NCBI Taxonomy" id="597362"/>
    <lineage>
        <taxon>Eukaryota</taxon>
        <taxon>Fungi</taxon>
        <taxon>Dikarya</taxon>
        <taxon>Basidiomycota</taxon>
        <taxon>Agaricomycotina</taxon>
        <taxon>Agaricomycetes</taxon>
        <taxon>Agaricomycetidae</taxon>
        <taxon>Agaricales</taxon>
        <taxon>Agaricineae</taxon>
        <taxon>Agaricaceae</taxon>
        <taxon>Agaricus</taxon>
    </lineage>
</organism>
<dbReference type="GO" id="GO:0097255">
    <property type="term" value="C:R2TP complex"/>
    <property type="evidence" value="ECO:0007669"/>
    <property type="project" value="TreeGrafter"/>
</dbReference>
<dbReference type="PANTHER" id="PTHR22997:SF0">
    <property type="entry name" value="PIH1 DOMAIN-CONTAINING PROTEIN 1"/>
    <property type="match status" value="1"/>
</dbReference>
<dbReference type="GO" id="GO:0006364">
    <property type="term" value="P:rRNA processing"/>
    <property type="evidence" value="ECO:0007669"/>
    <property type="project" value="TreeGrafter"/>
</dbReference>
<evidence type="ECO:0000313" key="3">
    <source>
        <dbReference type="EMBL" id="EKM74907.1"/>
    </source>
</evidence>
<dbReference type="eggNOG" id="KOG4356">
    <property type="taxonomic scope" value="Eukaryota"/>
</dbReference>
<gene>
    <name evidence="3" type="ORF">AGABI1DRAFT_80530</name>
</gene>
<dbReference type="RefSeq" id="XP_007334447.1">
    <property type="nucleotide sequence ID" value="XM_007334385.1"/>
</dbReference>
<evidence type="ECO:0000256" key="1">
    <source>
        <dbReference type="ARBA" id="ARBA00008511"/>
    </source>
</evidence>
<dbReference type="Proteomes" id="UP000008493">
    <property type="component" value="Unassembled WGS sequence"/>
</dbReference>
<keyword evidence="4" id="KW-1185">Reference proteome</keyword>
<name>K5WWE1_AGABU</name>
<dbReference type="STRING" id="597362.K5WWE1"/>
<feature type="domain" description="PIH1 N-terminal" evidence="2">
    <location>
        <begin position="9"/>
        <end position="146"/>
    </location>
</feature>
<dbReference type="InParanoid" id="K5WWE1"/>
<dbReference type="KEGG" id="abp:AGABI1DRAFT80530"/>
<proteinExistence type="inferred from homology"/>
<protein>
    <recommendedName>
        <fullName evidence="2">PIH1 N-terminal domain-containing protein</fullName>
    </recommendedName>
</protein>
<dbReference type="InterPro" id="IPR012981">
    <property type="entry name" value="PIH1_N"/>
</dbReference>
<dbReference type="EMBL" id="JH971424">
    <property type="protein sequence ID" value="EKM74907.1"/>
    <property type="molecule type" value="Genomic_DNA"/>
</dbReference>